<comment type="similarity">
    <text evidence="2 6">Belongs to the transposase mutator family.</text>
</comment>
<keyword evidence="3 6" id="KW-0815">Transposition</keyword>
<dbReference type="HOGENOM" id="CLU_2248333_0_0_11"/>
<organism evidence="7 8">
    <name type="scientific">Slackia piriformis YIT 12062</name>
    <dbReference type="NCBI Taxonomy" id="742818"/>
    <lineage>
        <taxon>Bacteria</taxon>
        <taxon>Bacillati</taxon>
        <taxon>Actinomycetota</taxon>
        <taxon>Coriobacteriia</taxon>
        <taxon>Eggerthellales</taxon>
        <taxon>Eggerthellaceae</taxon>
        <taxon>Slackia</taxon>
    </lineage>
</organism>
<reference evidence="7 8" key="1">
    <citation type="submission" date="2012-08" db="EMBL/GenBank/DDBJ databases">
        <title>The Genome Sequence of Slackia piriformis YIT 12062.</title>
        <authorList>
            <consortium name="The Broad Institute Genome Sequencing Platform"/>
            <person name="Earl A."/>
            <person name="Ward D."/>
            <person name="Feldgarden M."/>
            <person name="Gevers D."/>
            <person name="Morotomi M."/>
            <person name="Walker B."/>
            <person name="Young S.K."/>
            <person name="Zeng Q."/>
            <person name="Gargeya S."/>
            <person name="Fitzgerald M."/>
            <person name="Haas B."/>
            <person name="Abouelleil A."/>
            <person name="Alvarado L."/>
            <person name="Arachchi H.M."/>
            <person name="Berlin A.M."/>
            <person name="Chapman S.B."/>
            <person name="Goldberg J."/>
            <person name="Griggs A."/>
            <person name="Gujja S."/>
            <person name="Hansen M."/>
            <person name="Howarth C."/>
            <person name="Imamovic A."/>
            <person name="Larimer J."/>
            <person name="McCowen C."/>
            <person name="Montmayeur A."/>
            <person name="Murphy C."/>
            <person name="Neiman D."/>
            <person name="Pearson M."/>
            <person name="Priest M."/>
            <person name="Roberts A."/>
            <person name="Saif S."/>
            <person name="Shea T."/>
            <person name="Sisk P."/>
            <person name="Sykes S."/>
            <person name="Wortman J."/>
            <person name="Nusbaum C."/>
            <person name="Birren B."/>
        </authorList>
    </citation>
    <scope>NUCLEOTIDE SEQUENCE [LARGE SCALE GENOMIC DNA]</scope>
    <source>
        <strain evidence="7 8">YIT 12062</strain>
    </source>
</reference>
<dbReference type="PANTHER" id="PTHR33217:SF7">
    <property type="entry name" value="TRANSPOSASE FOR INSERTION SEQUENCE ELEMENT IS1081"/>
    <property type="match status" value="1"/>
</dbReference>
<proteinExistence type="inferred from homology"/>
<keyword evidence="8" id="KW-1185">Reference proteome</keyword>
<dbReference type="PANTHER" id="PTHR33217">
    <property type="entry name" value="TRANSPOSASE FOR INSERTION SEQUENCE ELEMENT IS1081"/>
    <property type="match status" value="1"/>
</dbReference>
<dbReference type="GO" id="GO:0006313">
    <property type="term" value="P:DNA transposition"/>
    <property type="evidence" value="ECO:0007669"/>
    <property type="project" value="UniProtKB-UniRule"/>
</dbReference>
<gene>
    <name evidence="7" type="ORF">HMPREF9451_00541</name>
</gene>
<dbReference type="AlphaFoldDB" id="K0YKS8"/>
<evidence type="ECO:0000256" key="3">
    <source>
        <dbReference type="ARBA" id="ARBA00022578"/>
    </source>
</evidence>
<keyword evidence="5 6" id="KW-0233">DNA recombination</keyword>
<evidence type="ECO:0000256" key="2">
    <source>
        <dbReference type="ARBA" id="ARBA00010961"/>
    </source>
</evidence>
<comment type="function">
    <text evidence="1 6">Required for the transposition of the insertion element.</text>
</comment>
<keyword evidence="4 6" id="KW-0238">DNA-binding</keyword>
<accession>K0YKS8</accession>
<dbReference type="PATRIC" id="fig|742818.3.peg.588"/>
<keyword evidence="6" id="KW-0814">Transposable element</keyword>
<evidence type="ECO:0000256" key="4">
    <source>
        <dbReference type="ARBA" id="ARBA00023125"/>
    </source>
</evidence>
<dbReference type="InterPro" id="IPR001207">
    <property type="entry name" value="Transposase_mutator"/>
</dbReference>
<protein>
    <recommendedName>
        <fullName evidence="6">Mutator family transposase</fullName>
    </recommendedName>
</protein>
<dbReference type="EMBL" id="ADMD01000002">
    <property type="protein sequence ID" value="EJZ84232.1"/>
    <property type="molecule type" value="Genomic_DNA"/>
</dbReference>
<comment type="caution">
    <text evidence="7">The sequence shown here is derived from an EMBL/GenBank/DDBJ whole genome shotgun (WGS) entry which is preliminary data.</text>
</comment>
<dbReference type="GO" id="GO:0004803">
    <property type="term" value="F:transposase activity"/>
    <property type="evidence" value="ECO:0007669"/>
    <property type="project" value="UniProtKB-UniRule"/>
</dbReference>
<dbReference type="eggNOG" id="COG3328">
    <property type="taxonomic scope" value="Bacteria"/>
</dbReference>
<evidence type="ECO:0000256" key="6">
    <source>
        <dbReference type="RuleBase" id="RU365089"/>
    </source>
</evidence>
<name>K0YKS8_9ACTN</name>
<evidence type="ECO:0000256" key="5">
    <source>
        <dbReference type="ARBA" id="ARBA00023172"/>
    </source>
</evidence>
<evidence type="ECO:0000313" key="8">
    <source>
        <dbReference type="Proteomes" id="UP000006069"/>
    </source>
</evidence>
<dbReference type="InParanoid" id="K0YKS8"/>
<dbReference type="GO" id="GO:0003677">
    <property type="term" value="F:DNA binding"/>
    <property type="evidence" value="ECO:0007669"/>
    <property type="project" value="UniProtKB-UniRule"/>
</dbReference>
<dbReference type="Proteomes" id="UP000006069">
    <property type="component" value="Unassembled WGS sequence"/>
</dbReference>
<evidence type="ECO:0000256" key="1">
    <source>
        <dbReference type="ARBA" id="ARBA00002190"/>
    </source>
</evidence>
<sequence>MAEMYATGVSTRKIERVAARLGIDRLSASQVSRICERLDAEVAELRSREFGVPMPYLPLDATYVKCRRDNRARSTAPVAAIAVGADGVRRVVGLSAIDTETYAG</sequence>
<evidence type="ECO:0000313" key="7">
    <source>
        <dbReference type="EMBL" id="EJZ84232.1"/>
    </source>
</evidence>
<dbReference type="Pfam" id="PF00872">
    <property type="entry name" value="Transposase_mut"/>
    <property type="match status" value="1"/>
</dbReference>